<evidence type="ECO:0000313" key="3">
    <source>
        <dbReference type="EMBL" id="TGJ77493.1"/>
    </source>
</evidence>
<proteinExistence type="predicted"/>
<comment type="caution">
    <text evidence="3">The sequence shown here is derived from an EMBL/GenBank/DDBJ whole genome shotgun (WGS) entry which is preliminary data.</text>
</comment>
<dbReference type="Proteomes" id="UP000297714">
    <property type="component" value="Unassembled WGS sequence"/>
</dbReference>
<protein>
    <submittedName>
        <fullName evidence="3">MORN repeat protein</fullName>
    </submittedName>
</protein>
<dbReference type="PANTHER" id="PTHR43215">
    <property type="entry name" value="RADIAL SPOKE HEAD 1 HOMOLOG"/>
    <property type="match status" value="1"/>
</dbReference>
<feature type="compositionally biased region" description="Polar residues" evidence="2">
    <location>
        <begin position="245"/>
        <end position="262"/>
    </location>
</feature>
<sequence length="459" mass="51801">MPVQDSNLAPVFYMVCYRPFDGNAQNSAILTGVRRDYLTTRKSSSGKYKKCLAGTNISIHYKIGKGKFLWRKSSGKILLQESYPEVYGYCIWTRSLAGETISKARYAKDHSWLQTAYYQGDTKRPVAFLKPVQGSKELLLLELDAKTGKYEAVRLFPFENNEGTAQQSLINTLAGEPQVYAETDEGSFCYCTKEELESRISVLNDLNTGKESLIPKWPYVEEESITFTYIMNDGSAKPAQPESVLESQAEQQTENPSGQTAQEADYAADHEIFSTDEPVKPARYTVAAKGLNGETQISDYLPLHLEKATKRIVISAEESYLYFGKVINGLRQGRGRTQMQNGYTAYEGDYVDDKRDGFGAYYYKSGKICYVGDWKANRRDGLGISYSSRDGTIFFGRWKNNIPTGNGAAFDAEGNLIYTGEWKNGMRHGHGTEYKNGEIVFTGEFREDKYYSGYKRIQK</sequence>
<dbReference type="RefSeq" id="WP_135658078.1">
    <property type="nucleotide sequence ID" value="NZ_JAJUFJ010000012.1"/>
</dbReference>
<gene>
    <name evidence="3" type="ORF">CAGA_08650</name>
</gene>
<dbReference type="SUPFAM" id="SSF82185">
    <property type="entry name" value="Histone H3 K4-specific methyltransferase SET7/9 N-terminal domain"/>
    <property type="match status" value="1"/>
</dbReference>
<organism evidence="3 4">
    <name type="scientific">Caproiciproducens galactitolivorans</name>
    <dbReference type="NCBI Taxonomy" id="642589"/>
    <lineage>
        <taxon>Bacteria</taxon>
        <taxon>Bacillati</taxon>
        <taxon>Bacillota</taxon>
        <taxon>Clostridia</taxon>
        <taxon>Eubacteriales</taxon>
        <taxon>Acutalibacteraceae</taxon>
        <taxon>Caproiciproducens</taxon>
    </lineage>
</organism>
<keyword evidence="4" id="KW-1185">Reference proteome</keyword>
<dbReference type="AlphaFoldDB" id="A0A4Z0YFK2"/>
<feature type="region of interest" description="Disordered" evidence="2">
    <location>
        <begin position="237"/>
        <end position="262"/>
    </location>
</feature>
<dbReference type="EMBL" id="SRMQ01000002">
    <property type="protein sequence ID" value="TGJ77493.1"/>
    <property type="molecule type" value="Genomic_DNA"/>
</dbReference>
<keyword evidence="1" id="KW-0677">Repeat</keyword>
<dbReference type="OrthoDB" id="7059515at2"/>
<evidence type="ECO:0000313" key="4">
    <source>
        <dbReference type="Proteomes" id="UP000297714"/>
    </source>
</evidence>
<dbReference type="Pfam" id="PF02493">
    <property type="entry name" value="MORN"/>
    <property type="match status" value="5"/>
</dbReference>
<evidence type="ECO:0000256" key="2">
    <source>
        <dbReference type="SAM" id="MobiDB-lite"/>
    </source>
</evidence>
<evidence type="ECO:0000256" key="1">
    <source>
        <dbReference type="ARBA" id="ARBA00022737"/>
    </source>
</evidence>
<accession>A0A4Z0YFK2</accession>
<dbReference type="PANTHER" id="PTHR43215:SF14">
    <property type="entry name" value="RADIAL SPOKE HEAD 1 HOMOLOG"/>
    <property type="match status" value="1"/>
</dbReference>
<dbReference type="SMART" id="SM00698">
    <property type="entry name" value="MORN"/>
    <property type="match status" value="3"/>
</dbReference>
<dbReference type="Gene3D" id="2.20.110.10">
    <property type="entry name" value="Histone H3 K4-specific methyltransferase SET7/9 N-terminal domain"/>
    <property type="match status" value="2"/>
</dbReference>
<reference evidence="3 4" key="1">
    <citation type="submission" date="2019-04" db="EMBL/GenBank/DDBJ databases">
        <authorList>
            <person name="Poehlein A."/>
            <person name="Bengelsdorf F.R."/>
            <person name="Duerre P."/>
            <person name="Daniel R."/>
        </authorList>
    </citation>
    <scope>NUCLEOTIDE SEQUENCE [LARGE SCALE GENOMIC DNA]</scope>
    <source>
        <strain evidence="3 4">BS-1</strain>
    </source>
</reference>
<name>A0A4Z0YFK2_9FIRM</name>
<dbReference type="InterPro" id="IPR003409">
    <property type="entry name" value="MORN"/>
</dbReference>